<dbReference type="PANTHER" id="PTHR34584">
    <property type="entry name" value="NA(+)/H(+) ANTIPORTER SUBUNIT E1"/>
    <property type="match status" value="1"/>
</dbReference>
<name>A0A1Y2L6P2_9PROT</name>
<feature type="transmembrane region" description="Helical" evidence="7">
    <location>
        <begin position="12"/>
        <end position="44"/>
    </location>
</feature>
<evidence type="ECO:0000256" key="1">
    <source>
        <dbReference type="ARBA" id="ARBA00004651"/>
    </source>
</evidence>
<dbReference type="AlphaFoldDB" id="A0A1Y2L6P2"/>
<feature type="transmembrane region" description="Helical" evidence="7">
    <location>
        <begin position="64"/>
        <end position="85"/>
    </location>
</feature>
<evidence type="ECO:0000256" key="7">
    <source>
        <dbReference type="SAM" id="Phobius"/>
    </source>
</evidence>
<dbReference type="STRING" id="1293891.TMES_03935"/>
<organism evidence="8 9">
    <name type="scientific">Thalassospira mesophila</name>
    <dbReference type="NCBI Taxonomy" id="1293891"/>
    <lineage>
        <taxon>Bacteria</taxon>
        <taxon>Pseudomonadati</taxon>
        <taxon>Pseudomonadota</taxon>
        <taxon>Alphaproteobacteria</taxon>
        <taxon>Rhodospirillales</taxon>
        <taxon>Thalassospiraceae</taxon>
        <taxon>Thalassospira</taxon>
    </lineage>
</organism>
<gene>
    <name evidence="8" type="ORF">TMES_03935</name>
</gene>
<evidence type="ECO:0000256" key="3">
    <source>
        <dbReference type="ARBA" id="ARBA00022475"/>
    </source>
</evidence>
<evidence type="ECO:0000256" key="5">
    <source>
        <dbReference type="ARBA" id="ARBA00022989"/>
    </source>
</evidence>
<keyword evidence="5 7" id="KW-1133">Transmembrane helix</keyword>
<dbReference type="PIRSF" id="PIRSF019239">
    <property type="entry name" value="MrpE"/>
    <property type="match status" value="1"/>
</dbReference>
<dbReference type="InterPro" id="IPR002758">
    <property type="entry name" value="Cation_antiport_E"/>
</dbReference>
<accession>A0A1Y2L6P2</accession>
<dbReference type="Pfam" id="PF01899">
    <property type="entry name" value="MNHE"/>
    <property type="match status" value="1"/>
</dbReference>
<dbReference type="Proteomes" id="UP000193391">
    <property type="component" value="Unassembled WGS sequence"/>
</dbReference>
<proteinExistence type="inferred from homology"/>
<evidence type="ECO:0000313" key="8">
    <source>
        <dbReference type="EMBL" id="OSQ40828.1"/>
    </source>
</evidence>
<sequence length="163" mass="17896">MLKRYLPHPLLSVALIVIWVMLANEISVGTVVFAVILAVIIPLISQSFWPGRPKVGNFWAICEYGLIVLWDILVANVVVAGLVLFRKADSLEPASVTVPLELTSPEAITALAGTITMTPGTVTVDLSRDARSLLVHCLHAPDPQAVVDDIKSRYERRLKEIFE</sequence>
<dbReference type="NCBIfam" id="NF006518">
    <property type="entry name" value="PRK08965.1-2"/>
    <property type="match status" value="1"/>
</dbReference>
<dbReference type="GO" id="GO:0005886">
    <property type="term" value="C:plasma membrane"/>
    <property type="evidence" value="ECO:0007669"/>
    <property type="project" value="UniProtKB-SubCell"/>
</dbReference>
<keyword evidence="9" id="KW-1185">Reference proteome</keyword>
<comment type="similarity">
    <text evidence="2">Belongs to the CPA3 antiporters (TC 2.A.63) subunit E family.</text>
</comment>
<evidence type="ECO:0000313" key="9">
    <source>
        <dbReference type="Proteomes" id="UP000193391"/>
    </source>
</evidence>
<dbReference type="EMBL" id="JFKA01000001">
    <property type="protein sequence ID" value="OSQ40828.1"/>
    <property type="molecule type" value="Genomic_DNA"/>
</dbReference>
<dbReference type="GO" id="GO:0008324">
    <property type="term" value="F:monoatomic cation transmembrane transporter activity"/>
    <property type="evidence" value="ECO:0007669"/>
    <property type="project" value="InterPro"/>
</dbReference>
<evidence type="ECO:0000256" key="6">
    <source>
        <dbReference type="ARBA" id="ARBA00023136"/>
    </source>
</evidence>
<dbReference type="OrthoDB" id="9807187at2"/>
<keyword evidence="6 7" id="KW-0472">Membrane</keyword>
<evidence type="ECO:0000256" key="2">
    <source>
        <dbReference type="ARBA" id="ARBA00006228"/>
    </source>
</evidence>
<keyword evidence="3" id="KW-1003">Cell membrane</keyword>
<comment type="caution">
    <text evidence="8">The sequence shown here is derived from an EMBL/GenBank/DDBJ whole genome shotgun (WGS) entry which is preliminary data.</text>
</comment>
<evidence type="ECO:0000256" key="4">
    <source>
        <dbReference type="ARBA" id="ARBA00022692"/>
    </source>
</evidence>
<keyword evidence="4 7" id="KW-0812">Transmembrane</keyword>
<comment type="subcellular location">
    <subcellularLocation>
        <location evidence="1">Cell membrane</location>
        <topology evidence="1">Multi-pass membrane protein</topology>
    </subcellularLocation>
</comment>
<reference evidence="8 9" key="1">
    <citation type="submission" date="2014-03" db="EMBL/GenBank/DDBJ databases">
        <title>The draft genome sequence of Thalassospira mesophila JCM 18969.</title>
        <authorList>
            <person name="Lai Q."/>
            <person name="Shao Z."/>
        </authorList>
    </citation>
    <scope>NUCLEOTIDE SEQUENCE [LARGE SCALE GENOMIC DNA]</scope>
    <source>
        <strain evidence="8 9">JCM 18969</strain>
    </source>
</reference>
<dbReference type="PANTHER" id="PTHR34584:SF1">
    <property type="entry name" value="NA(+)_H(+) ANTIPORTER SUBUNIT E1"/>
    <property type="match status" value="1"/>
</dbReference>
<protein>
    <submittedName>
        <fullName evidence="8">Cation:proton antiporter</fullName>
    </submittedName>
</protein>